<keyword evidence="1" id="KW-0472">Membrane</keyword>
<dbReference type="Proteomes" id="UP000199410">
    <property type="component" value="Unassembled WGS sequence"/>
</dbReference>
<feature type="transmembrane region" description="Helical" evidence="1">
    <location>
        <begin position="55"/>
        <end position="75"/>
    </location>
</feature>
<evidence type="ECO:0000256" key="1">
    <source>
        <dbReference type="SAM" id="Phobius"/>
    </source>
</evidence>
<gene>
    <name evidence="2" type="ORF">SAMN02787113_01591</name>
</gene>
<evidence type="ECO:0000313" key="2">
    <source>
        <dbReference type="EMBL" id="SEQ36529.1"/>
    </source>
</evidence>
<protein>
    <submittedName>
        <fullName evidence="2">Bacteriocin-type signal sequence-containing protein</fullName>
    </submittedName>
</protein>
<dbReference type="AlphaFoldDB" id="A0A1H9FF68"/>
<organism evidence="2 3">
    <name type="scientific">Lysinibacillus fusiformis</name>
    <dbReference type="NCBI Taxonomy" id="28031"/>
    <lineage>
        <taxon>Bacteria</taxon>
        <taxon>Bacillati</taxon>
        <taxon>Bacillota</taxon>
        <taxon>Bacilli</taxon>
        <taxon>Bacillales</taxon>
        <taxon>Bacillaceae</taxon>
        <taxon>Lysinibacillus</taxon>
    </lineage>
</organism>
<feature type="transmembrane region" description="Helical" evidence="1">
    <location>
        <begin position="20"/>
        <end position="43"/>
    </location>
</feature>
<name>A0A1H9FF68_9BACI</name>
<sequence length="78" mass="7392">MNVLNEQELMAINGGGLVSGIAGGLLGGGAGFLGGSAAVIAGYTTGNMNGEKARAIIKDTTMGFAGAGALIGGISPLP</sequence>
<proteinExistence type="predicted"/>
<keyword evidence="1" id="KW-1133">Transmembrane helix</keyword>
<dbReference type="RefSeq" id="WP_036148078.1">
    <property type="nucleotide sequence ID" value="NZ_CP104728.1"/>
</dbReference>
<comment type="caution">
    <text evidence="2">The sequence shown here is derived from an EMBL/GenBank/DDBJ whole genome shotgun (WGS) entry which is preliminary data.</text>
</comment>
<keyword evidence="1" id="KW-0812">Transmembrane</keyword>
<reference evidence="2 3" key="1">
    <citation type="submission" date="2016-10" db="EMBL/GenBank/DDBJ databases">
        <authorList>
            <person name="Varghese N."/>
            <person name="Submissions S."/>
        </authorList>
    </citation>
    <scope>NUCLEOTIDE SEQUENCE [LARGE SCALE GENOMIC DNA]</scope>
    <source>
        <strain evidence="2 3">TC-13</strain>
    </source>
</reference>
<dbReference type="EMBL" id="FOEL01000004">
    <property type="protein sequence ID" value="SEQ36529.1"/>
    <property type="molecule type" value="Genomic_DNA"/>
</dbReference>
<evidence type="ECO:0000313" key="3">
    <source>
        <dbReference type="Proteomes" id="UP000199410"/>
    </source>
</evidence>
<accession>A0A1H9FF68</accession>